<protein>
    <submittedName>
        <fullName evidence="4">Polar amino acid transport system substrate-binding protein</fullName>
    </submittedName>
</protein>
<organism evidence="4 5">
    <name type="scientific">Brucella daejeonensis</name>
    <dbReference type="NCBI Taxonomy" id="659015"/>
    <lineage>
        <taxon>Bacteria</taxon>
        <taxon>Pseudomonadati</taxon>
        <taxon>Pseudomonadota</taxon>
        <taxon>Alphaproteobacteria</taxon>
        <taxon>Hyphomicrobiales</taxon>
        <taxon>Brucellaceae</taxon>
        <taxon>Brucella/Ochrobactrum group</taxon>
        <taxon>Brucella</taxon>
    </lineage>
</organism>
<gene>
    <name evidence="4" type="ORF">FHS76_002243</name>
</gene>
<dbReference type="EMBL" id="JACIJG010000007">
    <property type="protein sequence ID" value="MBB5702365.1"/>
    <property type="molecule type" value="Genomic_DNA"/>
</dbReference>
<dbReference type="PANTHER" id="PTHR35936:SF35">
    <property type="entry name" value="L-CYSTINE-BINDING PROTEIN TCYJ"/>
    <property type="match status" value="1"/>
</dbReference>
<name>A0A7W9AXD8_9HYPH</name>
<evidence type="ECO:0000256" key="2">
    <source>
        <dbReference type="SAM" id="SignalP"/>
    </source>
</evidence>
<dbReference type="SMART" id="SM00062">
    <property type="entry name" value="PBPb"/>
    <property type="match status" value="1"/>
</dbReference>
<feature type="domain" description="Solute-binding protein family 3/N-terminal" evidence="3">
    <location>
        <begin position="49"/>
        <end position="279"/>
    </location>
</feature>
<dbReference type="Pfam" id="PF00497">
    <property type="entry name" value="SBP_bac_3"/>
    <property type="match status" value="1"/>
</dbReference>
<feature type="chain" id="PRO_5030695354" evidence="2">
    <location>
        <begin position="24"/>
        <end position="281"/>
    </location>
</feature>
<dbReference type="Gene3D" id="3.40.190.10">
    <property type="entry name" value="Periplasmic binding protein-like II"/>
    <property type="match status" value="2"/>
</dbReference>
<comment type="caution">
    <text evidence="4">The sequence shown here is derived from an EMBL/GenBank/DDBJ whole genome shotgun (WGS) entry which is preliminary data.</text>
</comment>
<keyword evidence="1 2" id="KW-0732">Signal</keyword>
<feature type="signal peptide" evidence="2">
    <location>
        <begin position="1"/>
        <end position="23"/>
    </location>
</feature>
<evidence type="ECO:0000259" key="3">
    <source>
        <dbReference type="SMART" id="SM00062"/>
    </source>
</evidence>
<dbReference type="SUPFAM" id="SSF53850">
    <property type="entry name" value="Periplasmic binding protein-like II"/>
    <property type="match status" value="1"/>
</dbReference>
<keyword evidence="5" id="KW-1185">Reference proteome</keyword>
<dbReference type="AlphaFoldDB" id="A0A7W9AXD8"/>
<dbReference type="InterPro" id="IPR001638">
    <property type="entry name" value="Solute-binding_3/MltF_N"/>
</dbReference>
<evidence type="ECO:0000313" key="5">
    <source>
        <dbReference type="Proteomes" id="UP000555546"/>
    </source>
</evidence>
<proteinExistence type="predicted"/>
<sequence>MRRFSLSLLLAIAPLCGAADVCAETGPEAPSFFNQKERLPLPSLQGIARLRFVTTVDFAPFSILGPQGQLSGYNIDLAKALCQQLGIDDICQIEAVPWNELEERLLSEQADAIIAGWRPTAENREKFSFSRSYMRLPARFVTTNAGSFRKTAAVATKGMTVGVLDGTAHAQLLKTYFPQARAKPYPDRAVMLDDLKAGKLGAVFDDGMSLSLWLNGPEGSTCCSFTDGPYMAPQYLGSGLSIAVTRQNATLVAAFNNALQALQQNGVLTELYLRYFPNSFY</sequence>
<dbReference type="PANTHER" id="PTHR35936">
    <property type="entry name" value="MEMBRANE-BOUND LYTIC MUREIN TRANSGLYCOSYLASE F"/>
    <property type="match status" value="1"/>
</dbReference>
<accession>A0A7W9AXD8</accession>
<dbReference type="Proteomes" id="UP000555546">
    <property type="component" value="Unassembled WGS sequence"/>
</dbReference>
<dbReference type="RefSeq" id="WP_183652074.1">
    <property type="nucleotide sequence ID" value="NZ_JACIJG010000007.1"/>
</dbReference>
<reference evidence="4 5" key="1">
    <citation type="submission" date="2020-08" db="EMBL/GenBank/DDBJ databases">
        <title>Genomic Encyclopedia of Type Strains, Phase IV (KMG-IV): sequencing the most valuable type-strain genomes for metagenomic binning, comparative biology and taxonomic classification.</title>
        <authorList>
            <person name="Goeker M."/>
        </authorList>
    </citation>
    <scope>NUCLEOTIDE SEQUENCE [LARGE SCALE GENOMIC DNA]</scope>
    <source>
        <strain evidence="4 5">DSM 26944</strain>
    </source>
</reference>
<evidence type="ECO:0000313" key="4">
    <source>
        <dbReference type="EMBL" id="MBB5702365.1"/>
    </source>
</evidence>
<evidence type="ECO:0000256" key="1">
    <source>
        <dbReference type="ARBA" id="ARBA00022729"/>
    </source>
</evidence>